<evidence type="ECO:0000256" key="1">
    <source>
        <dbReference type="ARBA" id="ARBA00022729"/>
    </source>
</evidence>
<dbReference type="EMBL" id="JAIRBM010000008">
    <property type="protein sequence ID" value="MBZ6077187.1"/>
    <property type="molecule type" value="Genomic_DNA"/>
</dbReference>
<accession>A0ABS7VQE4</accession>
<dbReference type="Gene3D" id="2.40.128.130">
    <property type="entry name" value="Autotransporter beta-domain"/>
    <property type="match status" value="1"/>
</dbReference>
<evidence type="ECO:0000259" key="2">
    <source>
        <dbReference type="PROSITE" id="PS51208"/>
    </source>
</evidence>
<dbReference type="PANTHER" id="PTHR35037">
    <property type="entry name" value="C-TERMINAL REGION OF AIDA-LIKE PROTEIN"/>
    <property type="match status" value="1"/>
</dbReference>
<evidence type="ECO:0000313" key="3">
    <source>
        <dbReference type="EMBL" id="MBZ6077187.1"/>
    </source>
</evidence>
<organism evidence="3 4">
    <name type="scientific">Microvirga puerhi</name>
    <dbReference type="NCBI Taxonomy" id="2876078"/>
    <lineage>
        <taxon>Bacteria</taxon>
        <taxon>Pseudomonadati</taxon>
        <taxon>Pseudomonadota</taxon>
        <taxon>Alphaproteobacteria</taxon>
        <taxon>Hyphomicrobiales</taxon>
        <taxon>Methylobacteriaceae</taxon>
        <taxon>Microvirga</taxon>
    </lineage>
</organism>
<reference evidence="3 4" key="1">
    <citation type="submission" date="2021-09" db="EMBL/GenBank/DDBJ databases">
        <title>The complete genome sequence of a new microorganism.</title>
        <authorList>
            <person name="Zi Z."/>
        </authorList>
    </citation>
    <scope>NUCLEOTIDE SEQUENCE [LARGE SCALE GENOMIC DNA]</scope>
    <source>
        <strain evidence="3 4">WGZ8</strain>
    </source>
</reference>
<dbReference type="InterPro" id="IPR011050">
    <property type="entry name" value="Pectin_lyase_fold/virulence"/>
</dbReference>
<dbReference type="PANTHER" id="PTHR35037:SF3">
    <property type="entry name" value="C-TERMINAL REGION OF AIDA-LIKE PROTEIN"/>
    <property type="match status" value="1"/>
</dbReference>
<evidence type="ECO:0000313" key="4">
    <source>
        <dbReference type="Proteomes" id="UP000704176"/>
    </source>
</evidence>
<keyword evidence="4" id="KW-1185">Reference proteome</keyword>
<protein>
    <submittedName>
        <fullName evidence="3">Autotransporter domain-containing protein</fullName>
    </submittedName>
</protein>
<dbReference type="SUPFAM" id="SSF51126">
    <property type="entry name" value="Pectin lyase-like"/>
    <property type="match status" value="1"/>
</dbReference>
<keyword evidence="1" id="KW-0732">Signal</keyword>
<dbReference type="SUPFAM" id="SSF103515">
    <property type="entry name" value="Autotransporter"/>
    <property type="match status" value="1"/>
</dbReference>
<dbReference type="InterPro" id="IPR005546">
    <property type="entry name" value="Autotransporte_beta"/>
</dbReference>
<proteinExistence type="predicted"/>
<sequence length="581" mass="59891">MNTKGYDSVWSNDIVGTGGLIKRGDGNLVLTGANTYEGGTNVLGGILTLNGSVASAMEIGSSATLRGTGVIQAPLTLAGTLEPGAAAGGSFGTLTVTGNATLLPTSTYRVDANAQGQHDRLVVGGTTTLSGGALEVVLVNGRAPVDTAMEIISSEGGATGLFGTVRSNSVSAFLDPRLHYSGNSVTVSFERNDTSFASTESNPDAKDVAASIEALGPHNRLVEAILALDAASADQAIDLLSGEAHASAVAAAYGDSRLVQDALLNRLRAPLVSRPTTQVPAAYAADKPGRPAPVASVPYPSLDQRRFALWGEGFGSWGRIGSTASTAGLESSTGGFILGADARLTDGIRLGLAGGYTRTSFDVDSLLSSGSNESVFGALYGSATWGAFTLRLGASYAGHDIDTQRTITFPGFADATSASYNGSTLQAFGEAGYRFAFAGAEIEPFLGASVLRLHTDNFVESGGAAALVGYARTYNLGTTTLGVRAEARLSEEVPLIFKGLIGWRHAFGDVEPEALLAFRDGASAFTVSGTPLDKNALIAEAGLEWQPSEAITLGVSYSGQIGHRAQEHTVKGNFVWKFETR</sequence>
<dbReference type="Proteomes" id="UP000704176">
    <property type="component" value="Unassembled WGS sequence"/>
</dbReference>
<dbReference type="Pfam" id="PF03797">
    <property type="entry name" value="Autotransporter"/>
    <property type="match status" value="1"/>
</dbReference>
<dbReference type="InterPro" id="IPR006315">
    <property type="entry name" value="OM_autotransptr_brl_dom"/>
</dbReference>
<dbReference type="NCBIfam" id="TIGR01414">
    <property type="entry name" value="autotrans_barl"/>
    <property type="match status" value="1"/>
</dbReference>
<dbReference type="SMART" id="SM00869">
    <property type="entry name" value="Autotransporter"/>
    <property type="match status" value="1"/>
</dbReference>
<gene>
    <name evidence="3" type="ORF">K9B37_12960</name>
</gene>
<name>A0ABS7VQE4_9HYPH</name>
<dbReference type="Pfam" id="PF12951">
    <property type="entry name" value="PATR"/>
    <property type="match status" value="1"/>
</dbReference>
<comment type="caution">
    <text evidence="3">The sequence shown here is derived from an EMBL/GenBank/DDBJ whole genome shotgun (WGS) entry which is preliminary data.</text>
</comment>
<feature type="domain" description="Autotransporter" evidence="2">
    <location>
        <begin position="302"/>
        <end position="578"/>
    </location>
</feature>
<dbReference type="InterPro" id="IPR013425">
    <property type="entry name" value="Autotrns_rpt"/>
</dbReference>
<dbReference type="InterPro" id="IPR036709">
    <property type="entry name" value="Autotransporte_beta_dom_sf"/>
</dbReference>
<dbReference type="InterPro" id="IPR051551">
    <property type="entry name" value="Autotransporter_adhesion"/>
</dbReference>
<dbReference type="PROSITE" id="PS51208">
    <property type="entry name" value="AUTOTRANSPORTER"/>
    <property type="match status" value="1"/>
</dbReference>
<dbReference type="NCBIfam" id="TIGR02601">
    <property type="entry name" value="autotrns_rpt"/>
    <property type="match status" value="1"/>
</dbReference>